<comment type="caution">
    <text evidence="8">The sequence shown here is derived from an EMBL/GenBank/DDBJ whole genome shotgun (WGS) entry which is preliminary data.</text>
</comment>
<proteinExistence type="inferred from homology"/>
<dbReference type="InterPro" id="IPR015424">
    <property type="entry name" value="PyrdxlP-dep_Trfase"/>
</dbReference>
<comment type="cofactor">
    <cofactor evidence="1 7">
        <name>pyridoxal 5'-phosphate</name>
        <dbReference type="ChEBI" id="CHEBI:597326"/>
    </cofactor>
</comment>
<comment type="catalytic activity">
    <reaction evidence="5">
        <text>L,L-cystathionine + H2O = L-homocysteine + pyruvate + NH4(+)</text>
        <dbReference type="Rhea" id="RHEA:13965"/>
        <dbReference type="ChEBI" id="CHEBI:15361"/>
        <dbReference type="ChEBI" id="CHEBI:15377"/>
        <dbReference type="ChEBI" id="CHEBI:28938"/>
        <dbReference type="ChEBI" id="CHEBI:58161"/>
        <dbReference type="ChEBI" id="CHEBI:58199"/>
    </reaction>
</comment>
<dbReference type="InterPro" id="IPR015421">
    <property type="entry name" value="PyrdxlP-dep_Trfase_major"/>
</dbReference>
<evidence type="ECO:0000256" key="6">
    <source>
        <dbReference type="PIRSR" id="PIRSR001434-2"/>
    </source>
</evidence>
<dbReference type="AlphaFoldDB" id="A0A7C5R1M7"/>
<evidence type="ECO:0000256" key="1">
    <source>
        <dbReference type="ARBA" id="ARBA00001933"/>
    </source>
</evidence>
<accession>A0A7C5R1M7</accession>
<dbReference type="NCBIfam" id="TIGR01324">
    <property type="entry name" value="cysta_beta_ly_B"/>
    <property type="match status" value="1"/>
</dbReference>
<keyword evidence="4 8" id="KW-0456">Lyase</keyword>
<dbReference type="PANTHER" id="PTHR43500:SF1">
    <property type="entry name" value="CYSTATHIONINE BETA-LYASE-RELATED"/>
    <property type="match status" value="1"/>
</dbReference>
<dbReference type="EC" id="4.4.1.8" evidence="8"/>
<evidence type="ECO:0000256" key="5">
    <source>
        <dbReference type="ARBA" id="ARBA00047517"/>
    </source>
</evidence>
<dbReference type="GO" id="GO:0047804">
    <property type="term" value="F:cysteine-S-conjugate beta-lyase activity"/>
    <property type="evidence" value="ECO:0007669"/>
    <property type="project" value="InterPro"/>
</dbReference>
<dbReference type="EMBL" id="DRMJ01000472">
    <property type="protein sequence ID" value="HHL43743.1"/>
    <property type="molecule type" value="Genomic_DNA"/>
</dbReference>
<dbReference type="PIRSF" id="PIRSF001434">
    <property type="entry name" value="CGS"/>
    <property type="match status" value="1"/>
</dbReference>
<dbReference type="Gene3D" id="3.40.640.10">
    <property type="entry name" value="Type I PLP-dependent aspartate aminotransferase-like (Major domain)"/>
    <property type="match status" value="1"/>
</dbReference>
<dbReference type="InterPro" id="IPR015422">
    <property type="entry name" value="PyrdxlP-dep_Trfase_small"/>
</dbReference>
<feature type="modified residue" description="N6-(pyridoxal phosphate)lysine" evidence="6">
    <location>
        <position position="190"/>
    </location>
</feature>
<dbReference type="Proteomes" id="UP000885830">
    <property type="component" value="Unassembled WGS sequence"/>
</dbReference>
<evidence type="ECO:0000256" key="3">
    <source>
        <dbReference type="ARBA" id="ARBA00022898"/>
    </source>
</evidence>
<dbReference type="PANTHER" id="PTHR43500">
    <property type="entry name" value="CYSTATHIONINE BETA-LYASE-RELATED"/>
    <property type="match status" value="1"/>
</dbReference>
<dbReference type="InterPro" id="IPR000277">
    <property type="entry name" value="Cys/Met-Metab_PyrdxlP-dep_enz"/>
</dbReference>
<organism evidence="8">
    <name type="scientific">Hellea balneolensis</name>
    <dbReference type="NCBI Taxonomy" id="287478"/>
    <lineage>
        <taxon>Bacteria</taxon>
        <taxon>Pseudomonadati</taxon>
        <taxon>Pseudomonadota</taxon>
        <taxon>Alphaproteobacteria</taxon>
        <taxon>Maricaulales</taxon>
        <taxon>Robiginitomaculaceae</taxon>
        <taxon>Hellea</taxon>
    </lineage>
</organism>
<reference evidence="8" key="1">
    <citation type="journal article" date="2020" name="mSystems">
        <title>Genome- and Community-Level Interaction Insights into Carbon Utilization and Element Cycling Functions of Hydrothermarchaeota in Hydrothermal Sediment.</title>
        <authorList>
            <person name="Zhou Z."/>
            <person name="Liu Y."/>
            <person name="Xu W."/>
            <person name="Pan J."/>
            <person name="Luo Z.H."/>
            <person name="Li M."/>
        </authorList>
    </citation>
    <scope>NUCLEOTIDE SEQUENCE [LARGE SCALE GENOMIC DNA]</scope>
    <source>
        <strain evidence="8">HyVt-485</strain>
    </source>
</reference>
<name>A0A7C5R1M7_9PROT</name>
<sequence>MARPKIKAGTSVNPKITRSSTLLFDKADDLYNGKHRIYGRHGSEVHDALEKAFCTLEGGVACTLTPSGLAANTLSILANTKTGDHILVSDSSYGPVRNFCNNLLERFGVETEYFPPSLGGDIESYVKDNTRLIVLESPGSLSMEIQDLPAITALAQSRGITTVVDNTWSAGLVYNPLKLGADIVVHSATKYYGGHSDVLYGAVISADKKHGELVRKTAVALGNSSSPDDTYVVLRGFRSVIPRFEKQAKTALSIANELANHPKIKRVIHPARADHPDHKIWARDFSGSACLFSIVLEPCPEAEVLAFLDRLKLFAKGFSFGGYESLIIHCDPQLNRNFNPGFGGPLIRLACGLEDGEDLLADLCASLEELNLDQMA</sequence>
<dbReference type="FunFam" id="3.40.640.10:FF:000046">
    <property type="entry name" value="Cystathionine gamma-lyase"/>
    <property type="match status" value="1"/>
</dbReference>
<protein>
    <submittedName>
        <fullName evidence="8">Cystathionine beta-lyase</fullName>
        <ecNumber evidence="8">4.4.1.8</ecNumber>
    </submittedName>
</protein>
<dbReference type="SUPFAM" id="SSF53383">
    <property type="entry name" value="PLP-dependent transferases"/>
    <property type="match status" value="1"/>
</dbReference>
<evidence type="ECO:0000256" key="4">
    <source>
        <dbReference type="ARBA" id="ARBA00023239"/>
    </source>
</evidence>
<dbReference type="GO" id="GO:0019346">
    <property type="term" value="P:transsulfuration"/>
    <property type="evidence" value="ECO:0007669"/>
    <property type="project" value="InterPro"/>
</dbReference>
<dbReference type="Pfam" id="PF01053">
    <property type="entry name" value="Cys_Met_Meta_PP"/>
    <property type="match status" value="1"/>
</dbReference>
<gene>
    <name evidence="8" type="primary">metC</name>
    <name evidence="8" type="ORF">ENJ42_09000</name>
</gene>
<evidence type="ECO:0000313" key="8">
    <source>
        <dbReference type="EMBL" id="HHL43743.1"/>
    </source>
</evidence>
<dbReference type="GO" id="GO:0019450">
    <property type="term" value="P:L-cysteine catabolic process to pyruvate"/>
    <property type="evidence" value="ECO:0007669"/>
    <property type="project" value="TreeGrafter"/>
</dbReference>
<dbReference type="GO" id="GO:0030170">
    <property type="term" value="F:pyridoxal phosphate binding"/>
    <property type="evidence" value="ECO:0007669"/>
    <property type="project" value="InterPro"/>
</dbReference>
<dbReference type="Gene3D" id="3.90.1150.10">
    <property type="entry name" value="Aspartate Aminotransferase, domain 1"/>
    <property type="match status" value="1"/>
</dbReference>
<evidence type="ECO:0000256" key="7">
    <source>
        <dbReference type="RuleBase" id="RU362118"/>
    </source>
</evidence>
<keyword evidence="3 6" id="KW-0663">Pyridoxal phosphate</keyword>
<evidence type="ECO:0000256" key="2">
    <source>
        <dbReference type="ARBA" id="ARBA00009077"/>
    </source>
</evidence>
<dbReference type="InterPro" id="IPR006233">
    <property type="entry name" value="Cys_b_lyase_bac"/>
</dbReference>
<comment type="similarity">
    <text evidence="2 7">Belongs to the trans-sulfuration enzymes family.</text>
</comment>